<dbReference type="InterPro" id="IPR043128">
    <property type="entry name" value="Rev_trsase/Diguanyl_cyclase"/>
</dbReference>
<sequence>MAPITECLKNGRFNWGEEAEASFALIKEKLGSAPVLALPRFEKLFEVECDVSGVGIGAVLSQEKRPVAYFCEKLSDARRSWSTYDKEFYAIFRALKHWEHYLVGKEFILYSNHRALKYLNSQKRISSNMHARWTTFLQRFPFKLVHKSGVQNKVADALSRGATLLTMLRSELIGFEELKEQYADDEDYAEAWSKVQNRQVAGEFHNHEGFVMRDLPESMGISHTFNVADIYPYYDSKEPLYPEFSTSSRPSFPQEGEIDEESCLK</sequence>
<dbReference type="InterPro" id="IPR043502">
    <property type="entry name" value="DNA/RNA_pol_sf"/>
</dbReference>
<dbReference type="GO" id="GO:0004519">
    <property type="term" value="F:endonuclease activity"/>
    <property type="evidence" value="ECO:0007669"/>
    <property type="project" value="UniProtKB-KW"/>
</dbReference>
<evidence type="ECO:0000256" key="1">
    <source>
        <dbReference type="ARBA" id="ARBA00022679"/>
    </source>
</evidence>
<keyword evidence="1" id="KW-0808">Transferase</keyword>
<name>A0A2I0K4G2_PUNGR</name>
<dbReference type="EMBL" id="PGOL01000888">
    <property type="protein sequence ID" value="PKI63422.1"/>
    <property type="molecule type" value="Genomic_DNA"/>
</dbReference>
<dbReference type="PANTHER" id="PTHR37984">
    <property type="entry name" value="PROTEIN CBG26694"/>
    <property type="match status" value="1"/>
</dbReference>
<keyword evidence="5" id="KW-0378">Hydrolase</keyword>
<keyword evidence="10" id="KW-1185">Reference proteome</keyword>
<keyword evidence="4" id="KW-0255">Endonuclease</keyword>
<dbReference type="InterPro" id="IPR041373">
    <property type="entry name" value="RT_RNaseH"/>
</dbReference>
<dbReference type="Pfam" id="PF17917">
    <property type="entry name" value="RT_RNaseH"/>
    <property type="match status" value="1"/>
</dbReference>
<dbReference type="GO" id="GO:0003964">
    <property type="term" value="F:RNA-directed DNA polymerase activity"/>
    <property type="evidence" value="ECO:0007669"/>
    <property type="project" value="UniProtKB-KW"/>
</dbReference>
<reference evidence="9 10" key="1">
    <citation type="submission" date="2017-11" db="EMBL/GenBank/DDBJ databases">
        <title>De-novo sequencing of pomegranate (Punica granatum L.) genome.</title>
        <authorList>
            <person name="Akparov Z."/>
            <person name="Amiraslanov A."/>
            <person name="Hajiyeva S."/>
            <person name="Abbasov M."/>
            <person name="Kaur K."/>
            <person name="Hamwieh A."/>
            <person name="Solovyev V."/>
            <person name="Salamov A."/>
            <person name="Braich B."/>
            <person name="Kosarev P."/>
            <person name="Mahmoud A."/>
            <person name="Hajiyev E."/>
            <person name="Babayeva S."/>
            <person name="Izzatullayeva V."/>
            <person name="Mammadov A."/>
            <person name="Mammadov A."/>
            <person name="Sharifova S."/>
            <person name="Ojaghi J."/>
            <person name="Eynullazada K."/>
            <person name="Bayramov B."/>
            <person name="Abdulazimova A."/>
            <person name="Shahmuradov I."/>
        </authorList>
    </citation>
    <scope>NUCLEOTIDE SEQUENCE [LARGE SCALE GENOMIC DNA]</scope>
    <source>
        <strain evidence="10">cv. AG2017</strain>
        <tissue evidence="9">Leaf</tissue>
    </source>
</reference>
<dbReference type="Gene3D" id="3.30.70.270">
    <property type="match status" value="1"/>
</dbReference>
<evidence type="ECO:0000256" key="5">
    <source>
        <dbReference type="ARBA" id="ARBA00022801"/>
    </source>
</evidence>
<dbReference type="InterPro" id="IPR050951">
    <property type="entry name" value="Retrovirus_Pol_polyprotein"/>
</dbReference>
<feature type="region of interest" description="Disordered" evidence="7">
    <location>
        <begin position="243"/>
        <end position="265"/>
    </location>
</feature>
<evidence type="ECO:0000313" key="10">
    <source>
        <dbReference type="Proteomes" id="UP000233551"/>
    </source>
</evidence>
<proteinExistence type="predicted"/>
<dbReference type="Gene3D" id="3.10.20.370">
    <property type="match status" value="1"/>
</dbReference>
<organism evidence="9 10">
    <name type="scientific">Punica granatum</name>
    <name type="common">Pomegranate</name>
    <dbReference type="NCBI Taxonomy" id="22663"/>
    <lineage>
        <taxon>Eukaryota</taxon>
        <taxon>Viridiplantae</taxon>
        <taxon>Streptophyta</taxon>
        <taxon>Embryophyta</taxon>
        <taxon>Tracheophyta</taxon>
        <taxon>Spermatophyta</taxon>
        <taxon>Magnoliopsida</taxon>
        <taxon>eudicotyledons</taxon>
        <taxon>Gunneridae</taxon>
        <taxon>Pentapetalae</taxon>
        <taxon>rosids</taxon>
        <taxon>malvids</taxon>
        <taxon>Myrtales</taxon>
        <taxon>Lythraceae</taxon>
        <taxon>Punica</taxon>
    </lineage>
</organism>
<evidence type="ECO:0000313" key="9">
    <source>
        <dbReference type="EMBL" id="PKI63422.1"/>
    </source>
</evidence>
<dbReference type="PANTHER" id="PTHR37984:SF5">
    <property type="entry name" value="PROTEIN NYNRIN-LIKE"/>
    <property type="match status" value="1"/>
</dbReference>
<keyword evidence="6" id="KW-0695">RNA-directed DNA polymerase</keyword>
<evidence type="ECO:0000256" key="7">
    <source>
        <dbReference type="SAM" id="MobiDB-lite"/>
    </source>
</evidence>
<dbReference type="SUPFAM" id="SSF56672">
    <property type="entry name" value="DNA/RNA polymerases"/>
    <property type="match status" value="1"/>
</dbReference>
<evidence type="ECO:0000256" key="4">
    <source>
        <dbReference type="ARBA" id="ARBA00022759"/>
    </source>
</evidence>
<evidence type="ECO:0000256" key="2">
    <source>
        <dbReference type="ARBA" id="ARBA00022695"/>
    </source>
</evidence>
<feature type="compositionally biased region" description="Acidic residues" evidence="7">
    <location>
        <begin position="256"/>
        <end position="265"/>
    </location>
</feature>
<evidence type="ECO:0000256" key="3">
    <source>
        <dbReference type="ARBA" id="ARBA00022722"/>
    </source>
</evidence>
<gene>
    <name evidence="9" type="ORF">CRG98_016089</name>
</gene>
<accession>A0A2I0K4G2</accession>
<dbReference type="Proteomes" id="UP000233551">
    <property type="component" value="Unassembled WGS sequence"/>
</dbReference>
<comment type="caution">
    <text evidence="9">The sequence shown here is derived from an EMBL/GenBank/DDBJ whole genome shotgun (WGS) entry which is preliminary data.</text>
</comment>
<evidence type="ECO:0000256" key="6">
    <source>
        <dbReference type="ARBA" id="ARBA00022918"/>
    </source>
</evidence>
<evidence type="ECO:0000259" key="8">
    <source>
        <dbReference type="Pfam" id="PF17917"/>
    </source>
</evidence>
<dbReference type="STRING" id="22663.A0A2I0K4G2"/>
<keyword evidence="2" id="KW-0548">Nucleotidyltransferase</keyword>
<dbReference type="AlphaFoldDB" id="A0A2I0K4G2"/>
<feature type="domain" description="Reverse transcriptase RNase H-like" evidence="8">
    <location>
        <begin position="41"/>
        <end position="140"/>
    </location>
</feature>
<dbReference type="GO" id="GO:0016787">
    <property type="term" value="F:hydrolase activity"/>
    <property type="evidence" value="ECO:0007669"/>
    <property type="project" value="UniProtKB-KW"/>
</dbReference>
<protein>
    <recommendedName>
        <fullName evidence="8">Reverse transcriptase RNase H-like domain-containing protein</fullName>
    </recommendedName>
</protein>
<keyword evidence="3" id="KW-0540">Nuclease</keyword>
<dbReference type="CDD" id="cd09274">
    <property type="entry name" value="RNase_HI_RT_Ty3"/>
    <property type="match status" value="1"/>
</dbReference>